<dbReference type="PANTHER" id="PTHR35936:SF25">
    <property type="entry name" value="ABC TRANSPORTER SUBSTRATE-BINDING PROTEIN"/>
    <property type="match status" value="1"/>
</dbReference>
<dbReference type="SMART" id="SM00062">
    <property type="entry name" value="PBPb"/>
    <property type="match status" value="1"/>
</dbReference>
<organism evidence="4 5">
    <name type="scientific">Vibrio marisflavi CECT 7928</name>
    <dbReference type="NCBI Taxonomy" id="634439"/>
    <lineage>
        <taxon>Bacteria</taxon>
        <taxon>Pseudomonadati</taxon>
        <taxon>Pseudomonadota</taxon>
        <taxon>Gammaproteobacteria</taxon>
        <taxon>Vibrionales</taxon>
        <taxon>Vibrionaceae</taxon>
        <taxon>Vibrio</taxon>
    </lineage>
</organism>
<evidence type="ECO:0000256" key="1">
    <source>
        <dbReference type="ARBA" id="ARBA00010333"/>
    </source>
</evidence>
<protein>
    <recommendedName>
        <fullName evidence="3">Solute-binding protein family 3/N-terminal domain-containing protein</fullName>
    </recommendedName>
</protein>
<dbReference type="PANTHER" id="PTHR35936">
    <property type="entry name" value="MEMBRANE-BOUND LYTIC MUREIN TRANSGLYCOSYLASE F"/>
    <property type="match status" value="1"/>
</dbReference>
<feature type="domain" description="Solute-binding protein family 3/N-terminal" evidence="3">
    <location>
        <begin position="20"/>
        <end position="247"/>
    </location>
</feature>
<dbReference type="RefSeq" id="WP_237360831.1">
    <property type="nucleotide sequence ID" value="NZ_CAKLDM010000002.1"/>
</dbReference>
<dbReference type="InterPro" id="IPR001638">
    <property type="entry name" value="Solute-binding_3/MltF_N"/>
</dbReference>
<dbReference type="Proteomes" id="UP000838748">
    <property type="component" value="Unassembled WGS sequence"/>
</dbReference>
<comment type="similarity">
    <text evidence="1">Belongs to the bacterial solute-binding protein 3 family.</text>
</comment>
<dbReference type="Pfam" id="PF00497">
    <property type="entry name" value="SBP_bac_3"/>
    <property type="match status" value="1"/>
</dbReference>
<accession>A0ABM9A215</accession>
<dbReference type="SUPFAM" id="SSF53850">
    <property type="entry name" value="Periplasmic binding protein-like II"/>
    <property type="match status" value="1"/>
</dbReference>
<sequence length="262" mass="30599">MKELILAITLLIVSYSTFSKERVLTADYRNRPPQMVVENSSFTGPLKDILEEASAKMGYRVEWRFAPFKRSSRDLEYGLVDIVPRYFWTEERAKFTNYLGPIGFQEQMMNFVVLKQNKDIIQSYDDLYKYPVGVKRGTSYFKKFNEDDKIEKVETTDDDQIVKMLRGKRFKVAIIIDGKAFEYAAKKANFSDWVYAPYSFVKRFPNYYGMSKKSPRASIYKELNTMLKNMSVSGRITEIYNKHGVTPPVPVDSQLVRSEDFN</sequence>
<name>A0ABM9A215_9VIBR</name>
<comment type="caution">
    <text evidence="4">The sequence shown here is derived from an EMBL/GenBank/DDBJ whole genome shotgun (WGS) entry which is preliminary data.</text>
</comment>
<proteinExistence type="inferred from homology"/>
<evidence type="ECO:0000256" key="2">
    <source>
        <dbReference type="ARBA" id="ARBA00022729"/>
    </source>
</evidence>
<keyword evidence="5" id="KW-1185">Reference proteome</keyword>
<evidence type="ECO:0000259" key="3">
    <source>
        <dbReference type="SMART" id="SM00062"/>
    </source>
</evidence>
<reference evidence="4" key="1">
    <citation type="submission" date="2021-11" db="EMBL/GenBank/DDBJ databases">
        <authorList>
            <person name="Rodrigo-Torres L."/>
            <person name="Arahal R. D."/>
            <person name="Lucena T."/>
        </authorList>
    </citation>
    <scope>NUCLEOTIDE SEQUENCE</scope>
    <source>
        <strain evidence="4">CECT 7928</strain>
    </source>
</reference>
<gene>
    <name evidence="4" type="ORF">VMF7928_01470</name>
</gene>
<evidence type="ECO:0000313" key="5">
    <source>
        <dbReference type="Proteomes" id="UP000838748"/>
    </source>
</evidence>
<evidence type="ECO:0000313" key="4">
    <source>
        <dbReference type="EMBL" id="CAH0538548.1"/>
    </source>
</evidence>
<dbReference type="Gene3D" id="3.40.190.10">
    <property type="entry name" value="Periplasmic binding protein-like II"/>
    <property type="match status" value="2"/>
</dbReference>
<dbReference type="EMBL" id="CAKLDM010000002">
    <property type="protein sequence ID" value="CAH0538548.1"/>
    <property type="molecule type" value="Genomic_DNA"/>
</dbReference>
<keyword evidence="2" id="KW-0732">Signal</keyword>